<dbReference type="InterPro" id="IPR035965">
    <property type="entry name" value="PAS-like_dom_sf"/>
</dbReference>
<evidence type="ECO:0000256" key="2">
    <source>
        <dbReference type="ARBA" id="ARBA00004651"/>
    </source>
</evidence>
<dbReference type="InterPro" id="IPR010921">
    <property type="entry name" value="Trp_repressor/repl_initiator"/>
</dbReference>
<dbReference type="SMART" id="SM00448">
    <property type="entry name" value="REC"/>
    <property type="match status" value="2"/>
</dbReference>
<feature type="domain" description="PAC" evidence="19">
    <location>
        <begin position="162"/>
        <end position="215"/>
    </location>
</feature>
<evidence type="ECO:0000256" key="12">
    <source>
        <dbReference type="ARBA" id="ARBA00023012"/>
    </source>
</evidence>
<dbReference type="SUPFAM" id="SSF52172">
    <property type="entry name" value="CheY-like"/>
    <property type="match status" value="2"/>
</dbReference>
<dbReference type="CDD" id="cd00130">
    <property type="entry name" value="PAS"/>
    <property type="match status" value="1"/>
</dbReference>
<evidence type="ECO:0000259" key="18">
    <source>
        <dbReference type="PROSITE" id="PS50112"/>
    </source>
</evidence>
<reference evidence="21 22" key="1">
    <citation type="submission" date="2019-06" db="EMBL/GenBank/DDBJ databases">
        <title>Desulfobotulus mexicanus sp. nov., a novel sulfate-reducing bacterium isolated from the sediment of an alkaline crater lake in Mexico.</title>
        <authorList>
            <person name="Hirschler-Rea A."/>
        </authorList>
    </citation>
    <scope>NUCLEOTIDE SEQUENCE [LARGE SCALE GENOMIC DNA]</scope>
    <source>
        <strain evidence="21 22">PAR22N</strain>
    </source>
</reference>
<organism evidence="21 22">
    <name type="scientific">Desulfobotulus mexicanus</name>
    <dbReference type="NCBI Taxonomy" id="2586642"/>
    <lineage>
        <taxon>Bacteria</taxon>
        <taxon>Pseudomonadati</taxon>
        <taxon>Thermodesulfobacteriota</taxon>
        <taxon>Desulfobacteria</taxon>
        <taxon>Desulfobacterales</taxon>
        <taxon>Desulfobacteraceae</taxon>
        <taxon>Desulfobotulus</taxon>
    </lineage>
</organism>
<dbReference type="PROSITE" id="PS50113">
    <property type="entry name" value="PAC"/>
    <property type="match status" value="1"/>
</dbReference>
<evidence type="ECO:0000256" key="9">
    <source>
        <dbReference type="ARBA" id="ARBA00022777"/>
    </source>
</evidence>
<keyword evidence="7" id="KW-0812">Transmembrane</keyword>
<dbReference type="GO" id="GO:0000155">
    <property type="term" value="F:phosphorelay sensor kinase activity"/>
    <property type="evidence" value="ECO:0007669"/>
    <property type="project" value="InterPro"/>
</dbReference>
<name>A0A5S5MCZ2_9BACT</name>
<dbReference type="InterPro" id="IPR011006">
    <property type="entry name" value="CheY-like_superfamily"/>
</dbReference>
<dbReference type="FunFam" id="3.30.565.10:FF:000010">
    <property type="entry name" value="Sensor histidine kinase RcsC"/>
    <property type="match status" value="1"/>
</dbReference>
<dbReference type="EC" id="2.7.13.3" evidence="3"/>
<dbReference type="SMART" id="SM00387">
    <property type="entry name" value="HATPase_c"/>
    <property type="match status" value="1"/>
</dbReference>
<dbReference type="SUPFAM" id="SSF47226">
    <property type="entry name" value="Histidine-containing phosphotransfer domain, HPT domain"/>
    <property type="match status" value="1"/>
</dbReference>
<evidence type="ECO:0000256" key="14">
    <source>
        <dbReference type="PROSITE-ProRule" id="PRU00110"/>
    </source>
</evidence>
<keyword evidence="11" id="KW-1133">Transmembrane helix</keyword>
<dbReference type="SUPFAM" id="SSF47384">
    <property type="entry name" value="Homodimeric domain of signal transducing histidine kinase"/>
    <property type="match status" value="1"/>
</dbReference>
<dbReference type="PROSITE" id="PS50110">
    <property type="entry name" value="RESPONSE_REGULATORY"/>
    <property type="match status" value="2"/>
</dbReference>
<evidence type="ECO:0000256" key="15">
    <source>
        <dbReference type="PROSITE-ProRule" id="PRU00169"/>
    </source>
</evidence>
<dbReference type="SMART" id="SM00388">
    <property type="entry name" value="HisKA"/>
    <property type="match status" value="1"/>
</dbReference>
<comment type="catalytic activity">
    <reaction evidence="1">
        <text>ATP + protein L-histidine = ADP + protein N-phospho-L-histidine.</text>
        <dbReference type="EC" id="2.7.13.3"/>
    </reaction>
</comment>
<dbReference type="FunFam" id="1.10.287.130:FF:000003">
    <property type="entry name" value="Histidine kinase"/>
    <property type="match status" value="1"/>
</dbReference>
<dbReference type="Proteomes" id="UP000321899">
    <property type="component" value="Unassembled WGS sequence"/>
</dbReference>
<dbReference type="SUPFAM" id="SSF55785">
    <property type="entry name" value="PYP-like sensor domain (PAS domain)"/>
    <property type="match status" value="1"/>
</dbReference>
<keyword evidence="6" id="KW-0808">Transferase</keyword>
<evidence type="ECO:0000256" key="8">
    <source>
        <dbReference type="ARBA" id="ARBA00022741"/>
    </source>
</evidence>
<keyword evidence="8" id="KW-0547">Nucleotide-binding</keyword>
<feature type="modified residue" description="4-aspartylphosphate" evidence="15">
    <location>
        <position position="555"/>
    </location>
</feature>
<evidence type="ECO:0000313" key="21">
    <source>
        <dbReference type="EMBL" id="TYT73519.1"/>
    </source>
</evidence>
<protein>
    <recommendedName>
        <fullName evidence="3">histidine kinase</fullName>
        <ecNumber evidence="3">2.7.13.3</ecNumber>
    </recommendedName>
</protein>
<dbReference type="NCBIfam" id="TIGR00229">
    <property type="entry name" value="sensory_box"/>
    <property type="match status" value="1"/>
</dbReference>
<dbReference type="InterPro" id="IPR001789">
    <property type="entry name" value="Sig_transdc_resp-reg_receiver"/>
</dbReference>
<dbReference type="GO" id="GO:0005886">
    <property type="term" value="C:plasma membrane"/>
    <property type="evidence" value="ECO:0007669"/>
    <property type="project" value="UniProtKB-SubCell"/>
</dbReference>
<keyword evidence="13" id="KW-0472">Membrane</keyword>
<evidence type="ECO:0000256" key="5">
    <source>
        <dbReference type="ARBA" id="ARBA00022553"/>
    </source>
</evidence>
<evidence type="ECO:0000256" key="11">
    <source>
        <dbReference type="ARBA" id="ARBA00022989"/>
    </source>
</evidence>
<dbReference type="PRINTS" id="PR00344">
    <property type="entry name" value="BCTRLSENSOR"/>
</dbReference>
<evidence type="ECO:0000256" key="6">
    <source>
        <dbReference type="ARBA" id="ARBA00022679"/>
    </source>
</evidence>
<dbReference type="InterPro" id="IPR013656">
    <property type="entry name" value="PAS_4"/>
</dbReference>
<dbReference type="InterPro" id="IPR000014">
    <property type="entry name" value="PAS"/>
</dbReference>
<dbReference type="GO" id="GO:0005524">
    <property type="term" value="F:ATP binding"/>
    <property type="evidence" value="ECO:0007669"/>
    <property type="project" value="UniProtKB-KW"/>
</dbReference>
<keyword evidence="5 15" id="KW-0597">Phosphoprotein</keyword>
<dbReference type="Gene3D" id="1.10.287.130">
    <property type="match status" value="1"/>
</dbReference>
<feature type="domain" description="Response regulatory" evidence="17">
    <location>
        <begin position="656"/>
        <end position="777"/>
    </location>
</feature>
<dbReference type="InterPro" id="IPR008207">
    <property type="entry name" value="Sig_transdc_His_kin_Hpt_dom"/>
</dbReference>
<dbReference type="AlphaFoldDB" id="A0A5S5MCZ2"/>
<dbReference type="SUPFAM" id="SSF48295">
    <property type="entry name" value="TrpR-like"/>
    <property type="match status" value="1"/>
</dbReference>
<evidence type="ECO:0000313" key="22">
    <source>
        <dbReference type="Proteomes" id="UP000321899"/>
    </source>
</evidence>
<evidence type="ECO:0000256" key="13">
    <source>
        <dbReference type="ARBA" id="ARBA00023136"/>
    </source>
</evidence>
<dbReference type="PANTHER" id="PTHR45339:SF1">
    <property type="entry name" value="HYBRID SIGNAL TRANSDUCTION HISTIDINE KINASE J"/>
    <property type="match status" value="1"/>
</dbReference>
<dbReference type="Pfam" id="PF01627">
    <property type="entry name" value="Hpt"/>
    <property type="match status" value="1"/>
</dbReference>
<dbReference type="Gene3D" id="1.20.120.160">
    <property type="entry name" value="HPT domain"/>
    <property type="match status" value="1"/>
</dbReference>
<proteinExistence type="predicted"/>
<dbReference type="Gene3D" id="3.30.565.10">
    <property type="entry name" value="Histidine kinase-like ATPase, C-terminal domain"/>
    <property type="match status" value="1"/>
</dbReference>
<dbReference type="OrthoDB" id="9758705at2"/>
<dbReference type="InterPro" id="IPR003661">
    <property type="entry name" value="HisK_dim/P_dom"/>
</dbReference>
<dbReference type="Pfam" id="PF02518">
    <property type="entry name" value="HATPase_c"/>
    <property type="match status" value="1"/>
</dbReference>
<dbReference type="InterPro" id="IPR036890">
    <property type="entry name" value="HATPase_C_sf"/>
</dbReference>
<dbReference type="Gene3D" id="3.40.50.2300">
    <property type="match status" value="2"/>
</dbReference>
<evidence type="ECO:0000256" key="1">
    <source>
        <dbReference type="ARBA" id="ARBA00000085"/>
    </source>
</evidence>
<dbReference type="Pfam" id="PF00512">
    <property type="entry name" value="HisKA"/>
    <property type="match status" value="1"/>
</dbReference>
<feature type="domain" description="PAS" evidence="18">
    <location>
        <begin position="82"/>
        <end position="130"/>
    </location>
</feature>
<evidence type="ECO:0000259" key="20">
    <source>
        <dbReference type="PROSITE" id="PS50894"/>
    </source>
</evidence>
<sequence>MVMYSKEYSADFKLSVSLAAIRNEDGIEEIARRFSLSPDTIMEWKNEFLAGAMEFFKQKENVPQKTESLQNLHLQIRRLSTSMDRYRSLFEKMGQGLIYLDSGGRIIDCNPAAQKLSGLSPAQMQGHEPIPPDWLAFRENGEAFPEEKNPLSDILRSGIPMQTALMGVKDTGDTAPRWLLISAMPHQTENGDHKGVFIYMTDITERKQAEEKVQAYAIEMKTKNAALDKALLVAEQATLAKSEFLANMSHEIRTPMNGVIGMTELLLDTPLNPEQQHYASTIQKSGENLLALINDILDFSKIEAGKLDMDLLDFNLESLLDDFAMTMAMQAHQKGLEFICHAETDVPLWLRGDAGRLRQILNNLAGNAIKFTQQGEIEVRVALSEPEKMPSNLPLSSPEKLQGKVCLLFSIRDTGIGIPEDQVHKLFQKFSQVQTAANRQFGGTGLGLAISKQLVTMMGGEIGVYNKESEGTTFWFTAVFPLQEQQENQKPLIPEKLNGLQILVVDDNATNLEILGKNLRSWGAYPTLISEAHSALSALSESFQRTNPFDLVITDMQMPGMDGKDLGKAIKSNPLLSGIPLVILTSMDQFGDVQLFEKLGFAAYISKPIRRCELLEILQSVMARPSSGSADNAIITCHHIHQKRFQLQHLPRFSGRILLAEDNITNQEVALGMLKKMGLKVHVAANGLEVLEALRTIPYDLILMDVQMPQMDGLEATKQIRKMEAEKSNLLSPLPILAMTAGAMSQDQAICLQAGMNDYITKPVNPERLALVLKKWLPVLNEEKPVETDQPDGSEIFKGKDHHIFNEQELMQRMMNDEDLVKVIIGTVIQSLPMRMHELGQGIQEKDLEKIRLQAHTIYGMGLNASCTALAKAASAMEKAAVEKKNPQTFETLMFLLEEEFRRLMEKIEVNGPLA</sequence>
<dbReference type="InterPro" id="IPR000700">
    <property type="entry name" value="PAS-assoc_C"/>
</dbReference>
<keyword evidence="9" id="KW-0418">Kinase</keyword>
<dbReference type="RefSeq" id="WP_139450628.1">
    <property type="nucleotide sequence ID" value="NZ_VDMB01000027.1"/>
</dbReference>
<dbReference type="InterPro" id="IPR036641">
    <property type="entry name" value="HPT_dom_sf"/>
</dbReference>
<dbReference type="GO" id="GO:0043565">
    <property type="term" value="F:sequence-specific DNA binding"/>
    <property type="evidence" value="ECO:0007669"/>
    <property type="project" value="InterPro"/>
</dbReference>
<feature type="modified residue" description="4-aspartylphosphate" evidence="15">
    <location>
        <position position="705"/>
    </location>
</feature>
<evidence type="ECO:0000259" key="17">
    <source>
        <dbReference type="PROSITE" id="PS50110"/>
    </source>
</evidence>
<comment type="caution">
    <text evidence="21">The sequence shown here is derived from an EMBL/GenBank/DDBJ whole genome shotgun (WGS) entry which is preliminary data.</text>
</comment>
<keyword evidence="4" id="KW-1003">Cell membrane</keyword>
<gene>
    <name evidence="21" type="ORF">FIM25_14755</name>
</gene>
<feature type="domain" description="Response regulatory" evidence="17">
    <location>
        <begin position="501"/>
        <end position="622"/>
    </location>
</feature>
<evidence type="ECO:0000256" key="4">
    <source>
        <dbReference type="ARBA" id="ARBA00022475"/>
    </source>
</evidence>
<feature type="domain" description="HPt" evidence="20">
    <location>
        <begin position="817"/>
        <end position="911"/>
    </location>
</feature>
<dbReference type="CDD" id="cd17546">
    <property type="entry name" value="REC_hyHK_CKI1_RcsC-like"/>
    <property type="match status" value="2"/>
</dbReference>
<evidence type="ECO:0000256" key="10">
    <source>
        <dbReference type="ARBA" id="ARBA00022840"/>
    </source>
</evidence>
<dbReference type="PROSITE" id="PS50894">
    <property type="entry name" value="HPT"/>
    <property type="match status" value="1"/>
</dbReference>
<dbReference type="SUPFAM" id="SSF55874">
    <property type="entry name" value="ATPase domain of HSP90 chaperone/DNA topoisomerase II/histidine kinase"/>
    <property type="match status" value="1"/>
</dbReference>
<comment type="subcellular location">
    <subcellularLocation>
        <location evidence="2">Cell membrane</location>
        <topology evidence="2">Multi-pass membrane protein</topology>
    </subcellularLocation>
</comment>
<accession>A0A5S5MCZ2</accession>
<evidence type="ECO:0000259" key="19">
    <source>
        <dbReference type="PROSITE" id="PS50113"/>
    </source>
</evidence>
<keyword evidence="12" id="KW-0902">Two-component regulatory system</keyword>
<dbReference type="Gene3D" id="3.30.450.20">
    <property type="entry name" value="PAS domain"/>
    <property type="match status" value="1"/>
</dbReference>
<dbReference type="InterPro" id="IPR036097">
    <property type="entry name" value="HisK_dim/P_sf"/>
</dbReference>
<evidence type="ECO:0000259" key="16">
    <source>
        <dbReference type="PROSITE" id="PS50109"/>
    </source>
</evidence>
<dbReference type="InterPro" id="IPR005467">
    <property type="entry name" value="His_kinase_dom"/>
</dbReference>
<dbReference type="Pfam" id="PF08448">
    <property type="entry name" value="PAS_4"/>
    <property type="match status" value="1"/>
</dbReference>
<dbReference type="InterPro" id="IPR003594">
    <property type="entry name" value="HATPase_dom"/>
</dbReference>
<feature type="modified residue" description="Phosphohistidine" evidence="14">
    <location>
        <position position="856"/>
    </location>
</feature>
<feature type="domain" description="Histidine kinase" evidence="16">
    <location>
        <begin position="247"/>
        <end position="482"/>
    </location>
</feature>
<dbReference type="CDD" id="cd16922">
    <property type="entry name" value="HATPase_EvgS-ArcB-TorS-like"/>
    <property type="match status" value="1"/>
</dbReference>
<dbReference type="PROSITE" id="PS50112">
    <property type="entry name" value="PAS"/>
    <property type="match status" value="1"/>
</dbReference>
<dbReference type="PROSITE" id="PS50109">
    <property type="entry name" value="HIS_KIN"/>
    <property type="match status" value="1"/>
</dbReference>
<keyword evidence="22" id="KW-1185">Reference proteome</keyword>
<dbReference type="InterPro" id="IPR004358">
    <property type="entry name" value="Sig_transdc_His_kin-like_C"/>
</dbReference>
<keyword evidence="10" id="KW-0067">ATP-binding</keyword>
<dbReference type="PANTHER" id="PTHR45339">
    <property type="entry name" value="HYBRID SIGNAL TRANSDUCTION HISTIDINE KINASE J"/>
    <property type="match status" value="1"/>
</dbReference>
<dbReference type="CDD" id="cd00082">
    <property type="entry name" value="HisKA"/>
    <property type="match status" value="1"/>
</dbReference>
<evidence type="ECO:0000256" key="7">
    <source>
        <dbReference type="ARBA" id="ARBA00022692"/>
    </source>
</evidence>
<dbReference type="EMBL" id="VDMB01000027">
    <property type="protein sequence ID" value="TYT73519.1"/>
    <property type="molecule type" value="Genomic_DNA"/>
</dbReference>
<dbReference type="Pfam" id="PF00072">
    <property type="entry name" value="Response_reg"/>
    <property type="match status" value="2"/>
</dbReference>
<dbReference type="SMART" id="SM00091">
    <property type="entry name" value="PAS"/>
    <property type="match status" value="1"/>
</dbReference>
<evidence type="ECO:0000256" key="3">
    <source>
        <dbReference type="ARBA" id="ARBA00012438"/>
    </source>
</evidence>